<reference evidence="1" key="1">
    <citation type="journal article" date="2015" name="Nature">
        <title>Complex archaea that bridge the gap between prokaryotes and eukaryotes.</title>
        <authorList>
            <person name="Spang A."/>
            <person name="Saw J.H."/>
            <person name="Jorgensen S.L."/>
            <person name="Zaremba-Niedzwiedzka K."/>
            <person name="Martijn J."/>
            <person name="Lind A.E."/>
            <person name="van Eijk R."/>
            <person name="Schleper C."/>
            <person name="Guy L."/>
            <person name="Ettema T.J."/>
        </authorList>
    </citation>
    <scope>NUCLEOTIDE SEQUENCE</scope>
</reference>
<proteinExistence type="predicted"/>
<organism evidence="1">
    <name type="scientific">marine sediment metagenome</name>
    <dbReference type="NCBI Taxonomy" id="412755"/>
    <lineage>
        <taxon>unclassified sequences</taxon>
        <taxon>metagenomes</taxon>
        <taxon>ecological metagenomes</taxon>
    </lineage>
</organism>
<dbReference type="SUPFAM" id="SSF56059">
    <property type="entry name" value="Glutathione synthetase ATP-binding domain-like"/>
    <property type="match status" value="1"/>
</dbReference>
<sequence>MEENSIYSPIYHSNDKPDKFPVVLRTSLSLSGGRGISVVKNIDEFNERFTRWWTPYISTRFELRVHILGEYIVKIFKKELNDENDSSTIIMNNENCHYCLRRIGAYPKLDNIISSLHSLDEFNGKFYSLDIGWDSKKKIYFIFEANSASGLNDNSSKLYAEYLVREMNL</sequence>
<name>A0A0F9KK56_9ZZZZ</name>
<evidence type="ECO:0000313" key="1">
    <source>
        <dbReference type="EMBL" id="KKM82529.1"/>
    </source>
</evidence>
<dbReference type="AlphaFoldDB" id="A0A0F9KK56"/>
<dbReference type="EMBL" id="LAZR01007849">
    <property type="protein sequence ID" value="KKM82529.1"/>
    <property type="molecule type" value="Genomic_DNA"/>
</dbReference>
<comment type="caution">
    <text evidence="1">The sequence shown here is derived from an EMBL/GenBank/DDBJ whole genome shotgun (WGS) entry which is preliminary data.</text>
</comment>
<accession>A0A0F9KK56</accession>
<protein>
    <recommendedName>
        <fullName evidence="2">ATP-grasp domain-containing protein</fullName>
    </recommendedName>
</protein>
<evidence type="ECO:0008006" key="2">
    <source>
        <dbReference type="Google" id="ProtNLM"/>
    </source>
</evidence>
<gene>
    <name evidence="1" type="ORF">LCGC14_1318620</name>
</gene>